<dbReference type="Proteomes" id="UP000298412">
    <property type="component" value="Unassembled WGS sequence"/>
</dbReference>
<feature type="transmembrane region" description="Helical" evidence="6">
    <location>
        <begin position="46"/>
        <end position="67"/>
    </location>
</feature>
<evidence type="ECO:0008006" key="9">
    <source>
        <dbReference type="Google" id="ProtNLM"/>
    </source>
</evidence>
<evidence type="ECO:0000256" key="5">
    <source>
        <dbReference type="ARBA" id="ARBA00023136"/>
    </source>
</evidence>
<feature type="transmembrane region" description="Helical" evidence="6">
    <location>
        <begin position="216"/>
        <end position="233"/>
    </location>
</feature>
<feature type="transmembrane region" description="Helical" evidence="6">
    <location>
        <begin position="166"/>
        <end position="195"/>
    </location>
</feature>
<keyword evidence="4 6" id="KW-1133">Transmembrane helix</keyword>
<dbReference type="PANTHER" id="PTHR30250:SF11">
    <property type="entry name" value="O-ANTIGEN TRANSPORTER-RELATED"/>
    <property type="match status" value="1"/>
</dbReference>
<comment type="subcellular location">
    <subcellularLocation>
        <location evidence="1">Cell membrane</location>
        <topology evidence="1">Multi-pass membrane protein</topology>
    </subcellularLocation>
</comment>
<evidence type="ECO:0000256" key="3">
    <source>
        <dbReference type="ARBA" id="ARBA00022692"/>
    </source>
</evidence>
<evidence type="ECO:0000256" key="1">
    <source>
        <dbReference type="ARBA" id="ARBA00004651"/>
    </source>
</evidence>
<keyword evidence="5 6" id="KW-0472">Membrane</keyword>
<dbReference type="InterPro" id="IPR050833">
    <property type="entry name" value="Poly_Biosynth_Transport"/>
</dbReference>
<feature type="transmembrane region" description="Helical" evidence="6">
    <location>
        <begin position="20"/>
        <end position="39"/>
    </location>
</feature>
<sequence length="416" mass="42989">MTGKKLGGLASQHGKAILEIGVVSVAGILASAGFQVLAIRGLGPQGYGLLASFLALINVAAIGSSALRNSVAVITAQSGLTQDRPGSRRRWLDSSLVEALVLGTVCTAGILVVSLLLASSLDTNVPALIVTASVIIPYFLFSRAQGLLQGAGDSRSVVWWSTGAQIMQLLLSLVALALGFGAIGILAVLLATALLGTAGSTYQARHHSLRSHKKPFSVDSSVVLLLTIALAWLTNVDVILVRAGASGEVAGAYAAAAVLVKTILIVPATLSLYLLPRFVTRRKDSSMTKFGVNVTLAITGASGLAMFLIVWLFGGVIVPVLFGAGYEVSIQVLPWLALAWLPWAMVGGILIRLTASSSKFGLSILLCAALIQWVGAVALLPDVMAMIAMNGCLGLFVFIGLFAIHLVSARSGGPAE</sequence>
<protein>
    <recommendedName>
        <fullName evidence="9">Polysaccharide biosynthesis protein</fullName>
    </recommendedName>
</protein>
<comment type="caution">
    <text evidence="7">The sequence shown here is derived from an EMBL/GenBank/DDBJ whole genome shotgun (WGS) entry which is preliminary data.</text>
</comment>
<feature type="transmembrane region" description="Helical" evidence="6">
    <location>
        <begin position="332"/>
        <end position="353"/>
    </location>
</feature>
<accession>A0A4R8WVR0</accession>
<organism evidence="7 8">
    <name type="scientific">Cryobacterium algoritolerans</name>
    <dbReference type="NCBI Taxonomy" id="1259184"/>
    <lineage>
        <taxon>Bacteria</taxon>
        <taxon>Bacillati</taxon>
        <taxon>Actinomycetota</taxon>
        <taxon>Actinomycetes</taxon>
        <taxon>Micrococcales</taxon>
        <taxon>Microbacteriaceae</taxon>
        <taxon>Cryobacterium</taxon>
    </lineage>
</organism>
<feature type="transmembrane region" description="Helical" evidence="6">
    <location>
        <begin position="253"/>
        <end position="275"/>
    </location>
</feature>
<proteinExistence type="predicted"/>
<feature type="transmembrane region" description="Helical" evidence="6">
    <location>
        <begin position="296"/>
        <end position="326"/>
    </location>
</feature>
<evidence type="ECO:0000313" key="8">
    <source>
        <dbReference type="Proteomes" id="UP000298412"/>
    </source>
</evidence>
<keyword evidence="8" id="KW-1185">Reference proteome</keyword>
<evidence type="ECO:0000256" key="4">
    <source>
        <dbReference type="ARBA" id="ARBA00022989"/>
    </source>
</evidence>
<evidence type="ECO:0000256" key="6">
    <source>
        <dbReference type="SAM" id="Phobius"/>
    </source>
</evidence>
<gene>
    <name evidence="7" type="ORF">E3O19_03425</name>
</gene>
<dbReference type="AlphaFoldDB" id="A0A4R8WVR0"/>
<feature type="transmembrane region" description="Helical" evidence="6">
    <location>
        <begin position="125"/>
        <end position="146"/>
    </location>
</feature>
<name>A0A4R8WVR0_9MICO</name>
<dbReference type="OrthoDB" id="4833037at2"/>
<dbReference type="RefSeq" id="WP_134565257.1">
    <property type="nucleotide sequence ID" value="NZ_SOFP01000013.1"/>
</dbReference>
<keyword evidence="3 6" id="KW-0812">Transmembrane</keyword>
<keyword evidence="2" id="KW-1003">Cell membrane</keyword>
<dbReference type="PANTHER" id="PTHR30250">
    <property type="entry name" value="PST FAMILY PREDICTED COLANIC ACID TRANSPORTER"/>
    <property type="match status" value="1"/>
</dbReference>
<feature type="transmembrane region" description="Helical" evidence="6">
    <location>
        <begin position="360"/>
        <end position="380"/>
    </location>
</feature>
<feature type="transmembrane region" description="Helical" evidence="6">
    <location>
        <begin position="386"/>
        <end position="407"/>
    </location>
</feature>
<feature type="transmembrane region" description="Helical" evidence="6">
    <location>
        <begin position="99"/>
        <end position="118"/>
    </location>
</feature>
<evidence type="ECO:0000256" key="2">
    <source>
        <dbReference type="ARBA" id="ARBA00022475"/>
    </source>
</evidence>
<evidence type="ECO:0000313" key="7">
    <source>
        <dbReference type="EMBL" id="TFC19198.1"/>
    </source>
</evidence>
<dbReference type="GO" id="GO:0005886">
    <property type="term" value="C:plasma membrane"/>
    <property type="evidence" value="ECO:0007669"/>
    <property type="project" value="UniProtKB-SubCell"/>
</dbReference>
<reference evidence="7 8" key="1">
    <citation type="submission" date="2019-03" db="EMBL/GenBank/DDBJ databases">
        <title>Genomics of glacier-inhabiting Cryobacterium strains.</title>
        <authorList>
            <person name="Liu Q."/>
            <person name="Xin Y.-H."/>
        </authorList>
    </citation>
    <scope>NUCLEOTIDE SEQUENCE [LARGE SCALE GENOMIC DNA]</scope>
    <source>
        <strain evidence="7 8">MDT1-3</strain>
    </source>
</reference>
<dbReference type="EMBL" id="SOFP01000013">
    <property type="protein sequence ID" value="TFC19198.1"/>
    <property type="molecule type" value="Genomic_DNA"/>
</dbReference>